<dbReference type="GeneID" id="24438305"/>
<evidence type="ECO:0000313" key="2">
    <source>
        <dbReference type="Proteomes" id="UP000009168"/>
    </source>
</evidence>
<dbReference type="EMBL" id="GG662608">
    <property type="protein sequence ID" value="EWS73117.1"/>
    <property type="molecule type" value="Genomic_DNA"/>
</dbReference>
<gene>
    <name evidence="1" type="ORF">TTHERM_000304273</name>
</gene>
<reference evidence="2" key="1">
    <citation type="journal article" date="2006" name="PLoS Biol.">
        <title>Macronuclear genome sequence of the ciliate Tetrahymena thermophila, a model eukaryote.</title>
        <authorList>
            <person name="Eisen J.A."/>
            <person name="Coyne R.S."/>
            <person name="Wu M."/>
            <person name="Wu D."/>
            <person name="Thiagarajan M."/>
            <person name="Wortman J.R."/>
            <person name="Badger J.H."/>
            <person name="Ren Q."/>
            <person name="Amedeo P."/>
            <person name="Jones K.M."/>
            <person name="Tallon L.J."/>
            <person name="Delcher A.L."/>
            <person name="Salzberg S.L."/>
            <person name="Silva J.C."/>
            <person name="Haas B.J."/>
            <person name="Majoros W.H."/>
            <person name="Farzad M."/>
            <person name="Carlton J.M."/>
            <person name="Smith R.K. Jr."/>
            <person name="Garg J."/>
            <person name="Pearlman R.E."/>
            <person name="Karrer K.M."/>
            <person name="Sun L."/>
            <person name="Manning G."/>
            <person name="Elde N.C."/>
            <person name="Turkewitz A.P."/>
            <person name="Asai D.J."/>
            <person name="Wilkes D.E."/>
            <person name="Wang Y."/>
            <person name="Cai H."/>
            <person name="Collins K."/>
            <person name="Stewart B.A."/>
            <person name="Lee S.R."/>
            <person name="Wilamowska K."/>
            <person name="Weinberg Z."/>
            <person name="Ruzzo W.L."/>
            <person name="Wloga D."/>
            <person name="Gaertig J."/>
            <person name="Frankel J."/>
            <person name="Tsao C.-C."/>
            <person name="Gorovsky M.A."/>
            <person name="Keeling P.J."/>
            <person name="Waller R.F."/>
            <person name="Patron N.J."/>
            <person name="Cherry J.M."/>
            <person name="Stover N.A."/>
            <person name="Krieger C.J."/>
            <person name="del Toro C."/>
            <person name="Ryder H.F."/>
            <person name="Williamson S.C."/>
            <person name="Barbeau R.A."/>
            <person name="Hamilton E.P."/>
            <person name="Orias E."/>
        </authorList>
    </citation>
    <scope>NUCLEOTIDE SEQUENCE [LARGE SCALE GENOMIC DNA]</scope>
    <source>
        <strain evidence="2">SB210</strain>
    </source>
</reference>
<name>W7X6X4_TETTS</name>
<protein>
    <submittedName>
        <fullName evidence="1">Uncharacterized protein</fullName>
    </submittedName>
</protein>
<organism evidence="1 2">
    <name type="scientific">Tetrahymena thermophila (strain SB210)</name>
    <dbReference type="NCBI Taxonomy" id="312017"/>
    <lineage>
        <taxon>Eukaryota</taxon>
        <taxon>Sar</taxon>
        <taxon>Alveolata</taxon>
        <taxon>Ciliophora</taxon>
        <taxon>Intramacronucleata</taxon>
        <taxon>Oligohymenophorea</taxon>
        <taxon>Hymenostomatida</taxon>
        <taxon>Tetrahymenina</taxon>
        <taxon>Tetrahymenidae</taxon>
        <taxon>Tetrahymena</taxon>
    </lineage>
</organism>
<accession>W7X6X4</accession>
<evidence type="ECO:0000313" key="1">
    <source>
        <dbReference type="EMBL" id="EWS73117.1"/>
    </source>
</evidence>
<proteinExistence type="predicted"/>
<dbReference type="RefSeq" id="XP_012654304.1">
    <property type="nucleotide sequence ID" value="XM_012798850.1"/>
</dbReference>
<sequence>METFSRLFKNLDIKGLQTYNPIKYKRRVIEIKIPEIKKYYFNRMFNTTQTQPQLFSTYVLSVQSQHRQVKEIRLKQQVVQ</sequence>
<dbReference type="KEGG" id="tet:TTHERM_000304273"/>
<keyword evidence="2" id="KW-1185">Reference proteome</keyword>
<dbReference type="Proteomes" id="UP000009168">
    <property type="component" value="Unassembled WGS sequence"/>
</dbReference>
<dbReference type="InParanoid" id="W7X6X4"/>
<dbReference type="AlphaFoldDB" id="W7X6X4"/>